<feature type="region of interest" description="Disordered" evidence="4">
    <location>
        <begin position="24"/>
        <end position="54"/>
    </location>
</feature>
<dbReference type="STRING" id="284811.Q751Q3"/>
<comment type="similarity">
    <text evidence="2">Belongs to the formin homology family. BNI1 subfamily.</text>
</comment>
<dbReference type="GO" id="GO:0051016">
    <property type="term" value="P:barbed-end actin filament capping"/>
    <property type="evidence" value="ECO:0007669"/>
    <property type="project" value="UniProtKB-ARBA"/>
</dbReference>
<dbReference type="GO" id="GO:0051015">
    <property type="term" value="F:actin filament binding"/>
    <property type="evidence" value="ECO:0000318"/>
    <property type="project" value="GO_Central"/>
</dbReference>
<dbReference type="PROSITE" id="PS51444">
    <property type="entry name" value="FH2"/>
    <property type="match status" value="1"/>
</dbReference>
<dbReference type="GO" id="GO:0005522">
    <property type="term" value="F:profilin binding"/>
    <property type="evidence" value="ECO:0007669"/>
    <property type="project" value="UniProtKB-ARBA"/>
</dbReference>
<dbReference type="GO" id="GO:0043332">
    <property type="term" value="C:mating projection tip"/>
    <property type="evidence" value="ECO:0000318"/>
    <property type="project" value="GO_Central"/>
</dbReference>
<dbReference type="InterPro" id="IPR010473">
    <property type="entry name" value="GTPase-bd"/>
</dbReference>
<feature type="domain" description="FH2" evidence="6">
    <location>
        <begin position="762"/>
        <end position="1179"/>
    </location>
</feature>
<dbReference type="HOGENOM" id="CLU_002339_0_0_1"/>
<dbReference type="GO" id="GO:0071474">
    <property type="term" value="P:cellular hyperosmotic response"/>
    <property type="evidence" value="ECO:0007669"/>
    <property type="project" value="UniProtKB-ARBA"/>
</dbReference>
<dbReference type="PROSITE" id="PS51232">
    <property type="entry name" value="GBD_FH3"/>
    <property type="match status" value="1"/>
</dbReference>
<dbReference type="GO" id="GO:0051017">
    <property type="term" value="P:actin filament bundle assembly"/>
    <property type="evidence" value="ECO:0000318"/>
    <property type="project" value="GO_Central"/>
</dbReference>
<dbReference type="RefSeq" id="NP_986303.1">
    <property type="nucleotide sequence ID" value="NM_211365.1"/>
</dbReference>
<evidence type="ECO:0000259" key="6">
    <source>
        <dbReference type="PROSITE" id="PS51444"/>
    </source>
</evidence>
<feature type="region of interest" description="Disordered" evidence="4">
    <location>
        <begin position="671"/>
        <end position="720"/>
    </location>
</feature>
<dbReference type="GO" id="GO:0110085">
    <property type="term" value="C:mitotic actomyosin contractile ring"/>
    <property type="evidence" value="ECO:0000318"/>
    <property type="project" value="GO_Central"/>
</dbReference>
<dbReference type="GO" id="GO:0070649">
    <property type="term" value="P:formin-nucleated actin cable assembly"/>
    <property type="evidence" value="ECO:0007669"/>
    <property type="project" value="UniProtKB-ARBA"/>
</dbReference>
<keyword evidence="8" id="KW-1185">Reference proteome</keyword>
<dbReference type="SUPFAM" id="SSF101447">
    <property type="entry name" value="Formin homology 2 domain (FH2 domain)"/>
    <property type="match status" value="1"/>
</dbReference>
<reference evidence="7 8" key="1">
    <citation type="journal article" date="2004" name="Science">
        <title>The Ashbya gossypii genome as a tool for mapping the ancient Saccharomyces cerevisiae genome.</title>
        <authorList>
            <person name="Dietrich F.S."/>
            <person name="Voegeli S."/>
            <person name="Brachat S."/>
            <person name="Lerch A."/>
            <person name="Gates K."/>
            <person name="Steiner S."/>
            <person name="Mohr C."/>
            <person name="Pohlmann R."/>
            <person name="Luedi P."/>
            <person name="Choi S."/>
            <person name="Wing R.A."/>
            <person name="Flavier A."/>
            <person name="Gaffney T.D."/>
            <person name="Philippsen P."/>
        </authorList>
    </citation>
    <scope>NUCLEOTIDE SEQUENCE [LARGE SCALE GENOMIC DNA]</scope>
    <source>
        <strain evidence="8">ATCC 10895 / CBS 109.51 / FGSC 9923 / NRRL Y-1056</strain>
    </source>
</reference>
<reference evidence="8" key="2">
    <citation type="journal article" date="2013" name="G3 (Bethesda)">
        <title>Genomes of Ashbya fungi isolated from insects reveal four mating-type loci, numerous translocations, lack of transposons, and distinct gene duplications.</title>
        <authorList>
            <person name="Dietrich F.S."/>
            <person name="Voegeli S."/>
            <person name="Kuo S."/>
            <person name="Philippsen P."/>
        </authorList>
    </citation>
    <scope>GENOME REANNOTATION</scope>
    <source>
        <strain evidence="8">ATCC 10895 / CBS 109.51 / FGSC 9923 / NRRL Y-1056</strain>
    </source>
</reference>
<evidence type="ECO:0000256" key="4">
    <source>
        <dbReference type="SAM" id="MobiDB-lite"/>
    </source>
</evidence>
<feature type="coiled-coil region" evidence="3">
    <location>
        <begin position="482"/>
        <end position="555"/>
    </location>
</feature>
<dbReference type="SMART" id="SM01140">
    <property type="entry name" value="Drf_GBD"/>
    <property type="match status" value="1"/>
</dbReference>
<name>Q751Q3_EREGS</name>
<keyword evidence="1 3" id="KW-0175">Coiled coil</keyword>
<dbReference type="SUPFAM" id="SSF48371">
    <property type="entry name" value="ARM repeat"/>
    <property type="match status" value="1"/>
</dbReference>
<sequence length="1260" mass="143645">MSTRNFGLSPLTLSRLGKTPQELLSNSGPRCGVRKDHAIGGLKEDGRGTSRETETECTSKLKPCLYKNNLKNSTLFEVPDGSSRLEFNKGVIPDKTVVDMYFDNLQCNSSSGRNSCNKVGKMSYKTKWELVCEEYNAQNGVISEQNPEHIEVDLRRLLAMLQKDQQEIVSQGMWFQLEKQLRGRNACHYFIESNGIAIILRKLEAVTKETEYAYLRCFKTLISHEKGRLAILDNLEAIGMLCRFIANSEAQVRTRLLTTDMLLLLTYMDSVKVSKELDSVYALWFDTVTASINDLEQWHRSFTIQKPQQLIIDYCVSTMFLINSIVQGQATYSDKRKILVLLNDAGIHTIFRIILRSGDRLSSEILLDQVSKYRSREAEINSKCATEGQIEPEKTFETQIKTIISLTQGTELGCSMAQLVDSVMQIITFRTSAEALKLLNLLQATFDHLLENYHKEQMPSVEEALRSSISRLMDDLQAQQVNRRAVQEMEEMKQKMIEMKETMRRLGTLTHVQKYSGVGPMIRGKSNQSKKMDYIAELEEKLEAIERQRKTGNRQSAVISDESTRKDTGSLSLFDLQGASALLPYSNVARSSTIARSKRTCFASVLNAEKNRRSISGPEGITTADAENGYRCLIARSKHHRKLHETYPAPLDEQTDSKDLSAPSPVLSLASNVVGLQRRKPSTSTWDTKALPENSSKSDSSAASPNLITNEERTLQSPEALSEIEEKKEIGLASPMTPPPPPPPLPISLSATGSFRCSLQGPVSPTSQRVKLKQIHWDKIDNIKETVWNEHNERISTSTKLETFGVFKEIEDLFKVVPATPKTASSNSPTQTTRNGKIRLLSNDLAQLFGINLHIFSHYSTEELIDMVLLCHAEILQNQRVIEFFSKDDINHIPQSTQRMFAPYETNYLTGKTPDKDPAVLERADRIYLELFYNLRSYWAARSKYLLVLLTYERDYYDILYKLQRIDDATKAIRSSKKLKQLFFIIIEIGNYMNNKQALGIQLSSINKLAFTKTSKDNNLSFIHVIERIIRTRYPELHNFAEDLEKVQDMANIIVQHVQQEAQEFRERISNLERSLTVGALSDSSRFHPKDQFLSKTASSIQHARKKAELLIDQSTLTMGDFEKLVSYWGEDTKDIQSRNTFFQKFLDFVALFKKASKENIEREEIRRSQVKRVIERVPSPEKTKSVARSTPLSVGTEVDEQHAVDVLLKRLRDVRYQEPKSSKDHTEPYKSQTVRVRRQKEDGDLLSRTREMLMGVKKI</sequence>
<feature type="compositionally biased region" description="Basic and acidic residues" evidence="4">
    <location>
        <begin position="1218"/>
        <end position="1229"/>
    </location>
</feature>
<dbReference type="Gene3D" id="6.10.30.50">
    <property type="match status" value="1"/>
</dbReference>
<dbReference type="FunFam" id="6.10.30.50:FF:000002">
    <property type="entry name" value="BNR1p Formin"/>
    <property type="match status" value="1"/>
</dbReference>
<evidence type="ECO:0000259" key="5">
    <source>
        <dbReference type="PROSITE" id="PS51232"/>
    </source>
</evidence>
<dbReference type="GeneID" id="4622596"/>
<dbReference type="Pfam" id="PF02181">
    <property type="entry name" value="FH2"/>
    <property type="match status" value="1"/>
</dbReference>
<dbReference type="GO" id="GO:0005935">
    <property type="term" value="C:cellular bud neck"/>
    <property type="evidence" value="ECO:0000318"/>
    <property type="project" value="GO_Central"/>
</dbReference>
<accession>Q751Q3</accession>
<feature type="compositionally biased region" description="Basic and acidic residues" evidence="4">
    <location>
        <begin position="33"/>
        <end position="54"/>
    </location>
</feature>
<dbReference type="PANTHER" id="PTHR47102">
    <property type="entry name" value="PROTEIN BNI1"/>
    <property type="match status" value="1"/>
</dbReference>
<dbReference type="AlphaFoldDB" id="Q751Q3"/>
<evidence type="ECO:0000256" key="3">
    <source>
        <dbReference type="SAM" id="Coils"/>
    </source>
</evidence>
<dbReference type="SMART" id="SM00498">
    <property type="entry name" value="FH2"/>
    <property type="match status" value="1"/>
</dbReference>
<evidence type="ECO:0000256" key="1">
    <source>
        <dbReference type="ARBA" id="ARBA00023054"/>
    </source>
</evidence>
<dbReference type="OrthoDB" id="1104827at2759"/>
<protein>
    <submittedName>
        <fullName evidence="7">AGL364Cp</fullName>
    </submittedName>
</protein>
<dbReference type="PANTHER" id="PTHR47102:SF1">
    <property type="entry name" value="BNI1-RELATED PROTEIN 1"/>
    <property type="match status" value="1"/>
</dbReference>
<dbReference type="FunCoup" id="Q751Q3">
    <property type="interactions" value="285"/>
</dbReference>
<dbReference type="InParanoid" id="Q751Q3"/>
<dbReference type="InterPro" id="IPR011989">
    <property type="entry name" value="ARM-like"/>
</dbReference>
<feature type="domain" description="GBD/FH3" evidence="5">
    <location>
        <begin position="89"/>
        <end position="457"/>
    </location>
</feature>
<dbReference type="InterPro" id="IPR015425">
    <property type="entry name" value="FH2_Formin"/>
</dbReference>
<dbReference type="GO" id="GO:0045010">
    <property type="term" value="P:actin nucleation"/>
    <property type="evidence" value="ECO:0007669"/>
    <property type="project" value="UniProtKB-ARBA"/>
</dbReference>
<dbReference type="OMA" id="DINHIPQ"/>
<feature type="region of interest" description="Disordered" evidence="4">
    <location>
        <begin position="1218"/>
        <end position="1241"/>
    </location>
</feature>
<evidence type="ECO:0000313" key="7">
    <source>
        <dbReference type="EMBL" id="AAS54127.1"/>
    </source>
</evidence>
<gene>
    <name evidence="7" type="ORF">AGOS_AGL364C</name>
</gene>
<organism evidence="7 8">
    <name type="scientific">Eremothecium gossypii (strain ATCC 10895 / CBS 109.51 / FGSC 9923 / NRRL Y-1056)</name>
    <name type="common">Yeast</name>
    <name type="synonym">Ashbya gossypii</name>
    <dbReference type="NCBI Taxonomy" id="284811"/>
    <lineage>
        <taxon>Eukaryota</taxon>
        <taxon>Fungi</taxon>
        <taxon>Dikarya</taxon>
        <taxon>Ascomycota</taxon>
        <taxon>Saccharomycotina</taxon>
        <taxon>Saccharomycetes</taxon>
        <taxon>Saccharomycetales</taxon>
        <taxon>Saccharomycetaceae</taxon>
        <taxon>Eremothecium</taxon>
    </lineage>
</organism>
<dbReference type="Gene3D" id="1.20.58.2220">
    <property type="entry name" value="Formin, FH2 domain"/>
    <property type="match status" value="1"/>
</dbReference>
<dbReference type="GO" id="GO:1903475">
    <property type="term" value="P:mitotic actomyosin contractile ring assembly"/>
    <property type="evidence" value="ECO:0000318"/>
    <property type="project" value="GO_Central"/>
</dbReference>
<dbReference type="Proteomes" id="UP000000591">
    <property type="component" value="Chromosome VII"/>
</dbReference>
<dbReference type="eggNOG" id="KOG1922">
    <property type="taxonomic scope" value="Eukaryota"/>
</dbReference>
<dbReference type="GO" id="GO:0031267">
    <property type="term" value="F:small GTPase binding"/>
    <property type="evidence" value="ECO:0007669"/>
    <property type="project" value="InterPro"/>
</dbReference>
<dbReference type="InterPro" id="IPR042201">
    <property type="entry name" value="FH2_Formin_sf"/>
</dbReference>
<proteinExistence type="inferred from homology"/>
<dbReference type="InterPro" id="IPR016024">
    <property type="entry name" value="ARM-type_fold"/>
</dbReference>
<dbReference type="FunFam" id="1.20.58.2220:FF:000006">
    <property type="entry name" value="Cytokinesis protein sepA"/>
    <property type="match status" value="1"/>
</dbReference>
<dbReference type="KEGG" id="ago:AGOS_AGL364C"/>
<dbReference type="EMBL" id="AE016820">
    <property type="protein sequence ID" value="AAS54127.1"/>
    <property type="molecule type" value="Genomic_DNA"/>
</dbReference>
<evidence type="ECO:0000313" key="8">
    <source>
        <dbReference type="Proteomes" id="UP000000591"/>
    </source>
</evidence>
<dbReference type="Gene3D" id="1.25.10.10">
    <property type="entry name" value="Leucine-rich Repeat Variant"/>
    <property type="match status" value="1"/>
</dbReference>
<dbReference type="InterPro" id="IPR014768">
    <property type="entry name" value="GBD/FH3_dom"/>
</dbReference>
<evidence type="ECO:0000256" key="2">
    <source>
        <dbReference type="ARBA" id="ARBA00037935"/>
    </source>
</evidence>
<dbReference type="InterPro" id="IPR051661">
    <property type="entry name" value="Actin_filament_regulator"/>
</dbReference>
<feature type="compositionally biased region" description="Low complexity" evidence="4">
    <location>
        <begin position="695"/>
        <end position="704"/>
    </location>
</feature>